<reference evidence="5" key="1">
    <citation type="journal article" date="2022" name="Int. J. Mol. Sci.">
        <title>Draft Genome of Tanacetum Coccineum: Genomic Comparison of Closely Related Tanacetum-Family Plants.</title>
        <authorList>
            <person name="Yamashiro T."/>
            <person name="Shiraishi A."/>
            <person name="Nakayama K."/>
            <person name="Satake H."/>
        </authorList>
    </citation>
    <scope>NUCLEOTIDE SEQUENCE</scope>
</reference>
<feature type="compositionally biased region" description="Polar residues" evidence="3">
    <location>
        <begin position="547"/>
        <end position="563"/>
    </location>
</feature>
<evidence type="ECO:0000313" key="5">
    <source>
        <dbReference type="EMBL" id="GJU04114.1"/>
    </source>
</evidence>
<keyword evidence="1" id="KW-0479">Metal-binding</keyword>
<evidence type="ECO:0000313" key="6">
    <source>
        <dbReference type="Proteomes" id="UP001151760"/>
    </source>
</evidence>
<dbReference type="Proteomes" id="UP001151760">
    <property type="component" value="Unassembled WGS sequence"/>
</dbReference>
<accession>A0ABQ5IVE0</accession>
<keyword evidence="1" id="KW-0863">Zinc-finger</keyword>
<reference evidence="5" key="2">
    <citation type="submission" date="2022-01" db="EMBL/GenBank/DDBJ databases">
        <authorList>
            <person name="Yamashiro T."/>
            <person name="Shiraishi A."/>
            <person name="Satake H."/>
            <person name="Nakayama K."/>
        </authorList>
    </citation>
    <scope>NUCLEOTIDE SEQUENCE</scope>
</reference>
<dbReference type="Gene3D" id="4.10.60.10">
    <property type="entry name" value="Zinc finger, CCHC-type"/>
    <property type="match status" value="1"/>
</dbReference>
<keyword evidence="1" id="KW-0862">Zinc</keyword>
<evidence type="ECO:0000259" key="4">
    <source>
        <dbReference type="PROSITE" id="PS50158"/>
    </source>
</evidence>
<evidence type="ECO:0000256" key="3">
    <source>
        <dbReference type="SAM" id="MobiDB-lite"/>
    </source>
</evidence>
<evidence type="ECO:0000256" key="1">
    <source>
        <dbReference type="PROSITE-ProRule" id="PRU00047"/>
    </source>
</evidence>
<dbReference type="InterPro" id="IPR001878">
    <property type="entry name" value="Znf_CCHC"/>
</dbReference>
<feature type="region of interest" description="Disordered" evidence="3">
    <location>
        <begin position="542"/>
        <end position="580"/>
    </location>
</feature>
<proteinExistence type="predicted"/>
<keyword evidence="2" id="KW-0175">Coiled coil</keyword>
<keyword evidence="6" id="KW-1185">Reference proteome</keyword>
<comment type="caution">
    <text evidence="5">The sequence shown here is derived from an EMBL/GenBank/DDBJ whole genome shotgun (WGS) entry which is preliminary data.</text>
</comment>
<dbReference type="EMBL" id="BQNB010021218">
    <property type="protein sequence ID" value="GJU04114.1"/>
    <property type="molecule type" value="Genomic_DNA"/>
</dbReference>
<dbReference type="SUPFAM" id="SSF57756">
    <property type="entry name" value="Retrovirus zinc finger-like domains"/>
    <property type="match status" value="1"/>
</dbReference>
<sequence>MLSLRLVAGTASKYTYTLLRYIQKHIDEYGSYDGGDDPIACLNKAMAFLTTIASSRFPSTNNQLRTSLNPRNQTTIQDDKVRVVKCYNCQGKGHMAWKCTQPKRPRNAAWYKKNAMLAEAQEAGQILNEEQLAFLVDLRGSRWSSSVLMANISNYGSDVISEVPHSETYLNDMENQSLLAMQDFEQPPVVDITDNEIHITAELESYKEQVKIFEQRLNIDLSSRKKMIDSQMDDMIQEKLALKEQVDSLEQNLSKQIKEKECLLQTFTIFKSESKEKEDKYVENEIDLEKKIIELDNIIFQLRIFNLNSKPSDTSLVKIEAHKELPKVSLVNESLKKLKFQLARFDNVVKIRTTPDACIEDGKRKESCNLEAELLKSQNVFNDLLKRLPFDLKAQIQDKVFVITSLKNDLRKIKGKEIVDIAAQIPSASTIVPGMFKLNSEPLAHRLLQNRDVHIKYLKYDQEQAYILQGIELLVYVRDTCPNAINLSAKEVSITPKNKVKKVRFAEPLTSSRNVKHVESSKISDSNTPMLSSTGLKCSISKCGSKPTGNKRNDGISQTTSRNMKNKVKAQPRKVNKKNC</sequence>
<feature type="domain" description="CCHC-type" evidence="4">
    <location>
        <begin position="85"/>
        <end position="101"/>
    </location>
</feature>
<feature type="compositionally biased region" description="Basic residues" evidence="3">
    <location>
        <begin position="564"/>
        <end position="580"/>
    </location>
</feature>
<gene>
    <name evidence="5" type="ORF">Tco_1114452</name>
</gene>
<protein>
    <submittedName>
        <fullName evidence="5">Retrovirus-related pol polyprotein from transposon TNT 1-94</fullName>
    </submittedName>
</protein>
<dbReference type="PROSITE" id="PS50158">
    <property type="entry name" value="ZF_CCHC"/>
    <property type="match status" value="1"/>
</dbReference>
<name>A0ABQ5IVE0_9ASTR</name>
<organism evidence="5 6">
    <name type="scientific">Tanacetum coccineum</name>
    <dbReference type="NCBI Taxonomy" id="301880"/>
    <lineage>
        <taxon>Eukaryota</taxon>
        <taxon>Viridiplantae</taxon>
        <taxon>Streptophyta</taxon>
        <taxon>Embryophyta</taxon>
        <taxon>Tracheophyta</taxon>
        <taxon>Spermatophyta</taxon>
        <taxon>Magnoliopsida</taxon>
        <taxon>eudicotyledons</taxon>
        <taxon>Gunneridae</taxon>
        <taxon>Pentapetalae</taxon>
        <taxon>asterids</taxon>
        <taxon>campanulids</taxon>
        <taxon>Asterales</taxon>
        <taxon>Asteraceae</taxon>
        <taxon>Asteroideae</taxon>
        <taxon>Anthemideae</taxon>
        <taxon>Anthemidinae</taxon>
        <taxon>Tanacetum</taxon>
    </lineage>
</organism>
<feature type="coiled-coil region" evidence="2">
    <location>
        <begin position="232"/>
        <end position="266"/>
    </location>
</feature>
<evidence type="ECO:0000256" key="2">
    <source>
        <dbReference type="SAM" id="Coils"/>
    </source>
</evidence>
<dbReference type="SMART" id="SM00343">
    <property type="entry name" value="ZnF_C2HC"/>
    <property type="match status" value="1"/>
</dbReference>
<dbReference type="InterPro" id="IPR036875">
    <property type="entry name" value="Znf_CCHC_sf"/>
</dbReference>